<dbReference type="Pfam" id="PF00365">
    <property type="entry name" value="PFK"/>
    <property type="match status" value="1"/>
</dbReference>
<dbReference type="EC" id="2.7.1.11" evidence="10"/>
<feature type="site" description="Important for substrate specificity; cannot use PPi as phosphoryl donor" evidence="10">
    <location>
        <position position="182"/>
    </location>
</feature>
<dbReference type="InterPro" id="IPR050929">
    <property type="entry name" value="PFKA"/>
</dbReference>
<dbReference type="PIRSF" id="PIRSF000534">
    <property type="entry name" value="PPi_PFK_TP0108"/>
    <property type="match status" value="1"/>
</dbReference>
<dbReference type="InterPro" id="IPR022953">
    <property type="entry name" value="ATP_PFK"/>
</dbReference>
<evidence type="ECO:0000256" key="8">
    <source>
        <dbReference type="ARBA" id="ARBA00023152"/>
    </source>
</evidence>
<comment type="similarity">
    <text evidence="10">Belongs to the phosphofructokinase type A (PFKA) family. PPi-dependent PFK group II subfamily. Atypical ATP-dependent clade 'X' sub-subfamily.</text>
</comment>
<feature type="binding site" evidence="10">
    <location>
        <begin position="155"/>
        <end position="156"/>
    </location>
    <ligand>
        <name>ATP</name>
        <dbReference type="ChEBI" id="CHEBI:30616"/>
    </ligand>
</feature>
<evidence type="ECO:0000256" key="5">
    <source>
        <dbReference type="ARBA" id="ARBA00022777"/>
    </source>
</evidence>
<proteinExistence type="inferred from homology"/>
<feature type="binding site" evidence="10">
    <location>
        <begin position="209"/>
        <end position="211"/>
    </location>
    <ligand>
        <name>substrate</name>
    </ligand>
</feature>
<dbReference type="EMBL" id="CP142149">
    <property type="protein sequence ID" value="WSE34534.1"/>
    <property type="molecule type" value="Genomic_DNA"/>
</dbReference>
<keyword evidence="5 10" id="KW-0418">Kinase</keyword>
<accession>A0ABZ1ILT1</accession>
<keyword evidence="2 10" id="KW-0808">Transferase</keyword>
<reference evidence="12 13" key="1">
    <citation type="journal article" date="2015" name="Int. J. Syst. Evol. Microbiol.">
        <title>Amycolatopsis rhabdoformis sp. nov., an actinomycete isolated from a tropical forest soil.</title>
        <authorList>
            <person name="Souza W.R."/>
            <person name="Silva R.E."/>
            <person name="Goodfellow M."/>
            <person name="Busarakam K."/>
            <person name="Figueiro F.S."/>
            <person name="Ferreira D."/>
            <person name="Rodrigues-Filho E."/>
            <person name="Moraes L.A.B."/>
            <person name="Zucchi T.D."/>
        </authorList>
    </citation>
    <scope>NUCLEOTIDE SEQUENCE [LARGE SCALE GENOMIC DNA]</scope>
    <source>
        <strain evidence="12 13">NCIMB 14900</strain>
    </source>
</reference>
<evidence type="ECO:0000259" key="11">
    <source>
        <dbReference type="Pfam" id="PF00365"/>
    </source>
</evidence>
<evidence type="ECO:0000256" key="4">
    <source>
        <dbReference type="ARBA" id="ARBA00022741"/>
    </source>
</evidence>
<feature type="binding site" evidence="10">
    <location>
        <position position="310"/>
    </location>
    <ligand>
        <name>substrate</name>
    </ligand>
</feature>
<comment type="subunit">
    <text evidence="10">Homodimer.</text>
</comment>
<evidence type="ECO:0000256" key="1">
    <source>
        <dbReference type="ARBA" id="ARBA00001946"/>
    </source>
</evidence>
<feature type="active site" description="Proton acceptor" evidence="10">
    <location>
        <position position="211"/>
    </location>
</feature>
<dbReference type="Proteomes" id="UP001330812">
    <property type="component" value="Chromosome"/>
</dbReference>
<dbReference type="PRINTS" id="PR00476">
    <property type="entry name" value="PHFRCTKINASE"/>
</dbReference>
<feature type="binding site" evidence="10">
    <location>
        <position position="89"/>
    </location>
    <ligand>
        <name>ATP</name>
        <dbReference type="ChEBI" id="CHEBI:30616"/>
    </ligand>
</feature>
<keyword evidence="6 10" id="KW-0067">ATP-binding</keyword>
<protein>
    <recommendedName>
        <fullName evidence="10">ATP-dependent 6-phosphofructokinase</fullName>
        <shortName evidence="10">ATP-PFK</shortName>
        <shortName evidence="10">Phosphofructokinase</shortName>
        <ecNumber evidence="10">2.7.1.11</ecNumber>
    </recommendedName>
    <alternativeName>
        <fullName evidence="10">Phosphohexokinase</fullName>
    </alternativeName>
</protein>
<dbReference type="SUPFAM" id="SSF53784">
    <property type="entry name" value="Phosphofructokinase"/>
    <property type="match status" value="1"/>
</dbReference>
<evidence type="ECO:0000256" key="3">
    <source>
        <dbReference type="ARBA" id="ARBA00022723"/>
    </source>
</evidence>
<keyword evidence="3 10" id="KW-0479">Metal-binding</keyword>
<sequence>MTLHPEDLRVRQLGERRYDSPLADLLSTKQTSPHYVAEGDRVLLEDTVSMLAGHGLPSDQVPSFEAAGPRRKIYFDPANVTAGVLTCGGLCPGLNNVIRGLVQELAVHYGVKRIVGFRNGLQGLTAQHRDDTVELTPDAVRDIHTAGGTILGSSRGGQDADEMVDSLVARGIDILFVIGGDGGMRAATFLGAAIRRRGLEISVIGVPKTIDNDLPFTDQSFGFQSAFARATDFISAVAVEAAASPNGVGIVKLMGRHSGFIASYAALAANAADIVLIPEIPFVLGGAEGLLAHVERHVRAKGRVVIVLAEGAGQDLLEDHGLATDASGNLKLGNIGELLKDSITAHLTGAGLAPTIRYIDPSYAVRSIAANAYDSVYCLRLAHAAVHAAMAGCTEAAVARWRRRFVHVPLSLMTSRRNQVDPDGDLWLSVLETTCQPAEFGPARQRERVRAGFC</sequence>
<gene>
    <name evidence="10" type="primary">pfkA</name>
    <name evidence="12" type="ORF">VSH64_21015</name>
</gene>
<dbReference type="RefSeq" id="WP_326837342.1">
    <property type="nucleotide sequence ID" value="NZ_CP142149.1"/>
</dbReference>
<evidence type="ECO:0000256" key="10">
    <source>
        <dbReference type="HAMAP-Rule" id="MF_01981"/>
    </source>
</evidence>
<comment type="function">
    <text evidence="10">Catalyzes the phosphorylation of D-fructose 6-phosphate to fructose 1,6-bisphosphate by ATP, the first committing step of glycolysis.</text>
</comment>
<evidence type="ECO:0000256" key="6">
    <source>
        <dbReference type="ARBA" id="ARBA00022840"/>
    </source>
</evidence>
<dbReference type="PANTHER" id="PTHR45770">
    <property type="entry name" value="ATP-DEPENDENT 6-PHOSPHOFRUCTOKINASE 1"/>
    <property type="match status" value="1"/>
</dbReference>
<keyword evidence="4 10" id="KW-0547">Nucleotide-binding</keyword>
<comment type="catalytic activity">
    <reaction evidence="9 10">
        <text>beta-D-fructose 6-phosphate + ATP = beta-D-fructose 1,6-bisphosphate + ADP + H(+)</text>
        <dbReference type="Rhea" id="RHEA:16109"/>
        <dbReference type="ChEBI" id="CHEBI:15378"/>
        <dbReference type="ChEBI" id="CHEBI:30616"/>
        <dbReference type="ChEBI" id="CHEBI:32966"/>
        <dbReference type="ChEBI" id="CHEBI:57634"/>
        <dbReference type="ChEBI" id="CHEBI:456216"/>
        <dbReference type="EC" id="2.7.1.11"/>
    </reaction>
</comment>
<dbReference type="GO" id="GO:0003872">
    <property type="term" value="F:6-phosphofructokinase activity"/>
    <property type="evidence" value="ECO:0007669"/>
    <property type="project" value="UniProtKB-EC"/>
</dbReference>
<comment type="cofactor">
    <cofactor evidence="1 10">
        <name>Mg(2+)</name>
        <dbReference type="ChEBI" id="CHEBI:18420"/>
    </cofactor>
</comment>
<name>A0ABZ1ILT1_9PSEU</name>
<evidence type="ECO:0000256" key="7">
    <source>
        <dbReference type="ARBA" id="ARBA00022842"/>
    </source>
</evidence>
<feature type="binding site" evidence="10">
    <location>
        <begin position="254"/>
        <end position="256"/>
    </location>
    <ligand>
        <name>substrate</name>
    </ligand>
</feature>
<keyword evidence="13" id="KW-1185">Reference proteome</keyword>
<dbReference type="Gene3D" id="3.40.50.450">
    <property type="match status" value="1"/>
</dbReference>
<keyword evidence="8 10" id="KW-0324">Glycolysis</keyword>
<evidence type="ECO:0000256" key="9">
    <source>
        <dbReference type="ARBA" id="ARBA00048070"/>
    </source>
</evidence>
<evidence type="ECO:0000313" key="12">
    <source>
        <dbReference type="EMBL" id="WSE34534.1"/>
    </source>
</evidence>
<evidence type="ECO:0000256" key="2">
    <source>
        <dbReference type="ARBA" id="ARBA00022679"/>
    </source>
</evidence>
<feature type="domain" description="Phosphofructokinase" evidence="11">
    <location>
        <begin position="82"/>
        <end position="388"/>
    </location>
</feature>
<evidence type="ECO:0000313" key="13">
    <source>
        <dbReference type="Proteomes" id="UP001330812"/>
    </source>
</evidence>
<feature type="binding site" evidence="10">
    <location>
        <begin position="363"/>
        <end position="366"/>
    </location>
    <ligand>
        <name>substrate</name>
    </ligand>
</feature>
<feature type="binding site" evidence="10">
    <location>
        <begin position="180"/>
        <end position="183"/>
    </location>
    <ligand>
        <name>ATP</name>
        <dbReference type="ChEBI" id="CHEBI:30616"/>
    </ligand>
</feature>
<keyword evidence="7 10" id="KW-0460">Magnesium</keyword>
<dbReference type="HAMAP" id="MF_01981">
    <property type="entry name" value="Phosphofructokinase_II_X"/>
    <property type="match status" value="1"/>
</dbReference>
<keyword evidence="10" id="KW-0963">Cytoplasm</keyword>
<feature type="binding site" evidence="10">
    <location>
        <position position="181"/>
    </location>
    <ligand>
        <name>Mg(2+)</name>
        <dbReference type="ChEBI" id="CHEBI:18420"/>
        <note>catalytic</note>
    </ligand>
</feature>
<dbReference type="InterPro" id="IPR000023">
    <property type="entry name" value="Phosphofructokinase_dom"/>
</dbReference>
<dbReference type="InterPro" id="IPR012004">
    <property type="entry name" value="PyroP-dep_PFK_TP0108"/>
</dbReference>
<comment type="pathway">
    <text evidence="10">Carbohydrate degradation; glycolysis; D-glyceraldehyde 3-phosphate and glycerone phosphate from D-glucose: step 3/4.</text>
</comment>
<organism evidence="12 13">
    <name type="scientific">Amycolatopsis rhabdoformis</name>
    <dbReference type="NCBI Taxonomy" id="1448059"/>
    <lineage>
        <taxon>Bacteria</taxon>
        <taxon>Bacillati</taxon>
        <taxon>Actinomycetota</taxon>
        <taxon>Actinomycetes</taxon>
        <taxon>Pseudonocardiales</taxon>
        <taxon>Pseudonocardiaceae</taxon>
        <taxon>Amycolatopsis</taxon>
    </lineage>
</organism>
<dbReference type="InterPro" id="IPR035966">
    <property type="entry name" value="PKF_sf"/>
</dbReference>
<comment type="subcellular location">
    <subcellularLocation>
        <location evidence="10">Cytoplasm</location>
    </subcellularLocation>
</comment>
<dbReference type="NCBIfam" id="NF005301">
    <property type="entry name" value="PRK06830.1"/>
    <property type="match status" value="1"/>
</dbReference>